<dbReference type="InterPro" id="IPR010261">
    <property type="entry name" value="Tir_chaperone"/>
</dbReference>
<accession>A0A454D1N2</accession>
<dbReference type="AlphaFoldDB" id="A0A454D1N2"/>
<reference evidence="1 2" key="1">
    <citation type="submission" date="2012-10" db="EMBL/GenBank/DDBJ databases">
        <title>Genome sequence of Vibrio Cholerae HENC-02.</title>
        <authorList>
            <person name="Eppinger M."/>
            <person name="Hasan N.A."/>
            <person name="Sengamalay N."/>
            <person name="Hine E."/>
            <person name="Su Q."/>
            <person name="Daugherty S.C."/>
            <person name="Young S."/>
            <person name="Sadzewicz L."/>
            <person name="Tallon L."/>
            <person name="Cebula T.A."/>
            <person name="Ravel J."/>
            <person name="Colwell R.R."/>
        </authorList>
    </citation>
    <scope>NUCLEOTIDE SEQUENCE [LARGE SCALE GENOMIC DNA]</scope>
    <source>
        <strain evidence="1 2">HENC-02</strain>
    </source>
</reference>
<dbReference type="GO" id="GO:0030254">
    <property type="term" value="P:protein secretion by the type III secretion system"/>
    <property type="evidence" value="ECO:0007669"/>
    <property type="project" value="InterPro"/>
</dbReference>
<dbReference type="Pfam" id="PF05932">
    <property type="entry name" value="CesT"/>
    <property type="match status" value="1"/>
</dbReference>
<name>A0A454D1N2_VIBHA</name>
<gene>
    <name evidence="1" type="ORF">VCHENC02_1871</name>
</gene>
<organism evidence="1 2">
    <name type="scientific">Vibrio harveyi</name>
    <name type="common">Beneckea harveyi</name>
    <dbReference type="NCBI Taxonomy" id="669"/>
    <lineage>
        <taxon>Bacteria</taxon>
        <taxon>Pseudomonadati</taxon>
        <taxon>Pseudomonadota</taxon>
        <taxon>Gammaproteobacteria</taxon>
        <taxon>Vibrionales</taxon>
        <taxon>Vibrionaceae</taxon>
        <taxon>Vibrio</taxon>
    </lineage>
</organism>
<dbReference type="EMBL" id="AJSR01000676">
    <property type="protein sequence ID" value="EKM32583.1"/>
    <property type="molecule type" value="Genomic_DNA"/>
</dbReference>
<protein>
    <submittedName>
        <fullName evidence="1">Tir chaperone family protein</fullName>
    </submittedName>
</protein>
<sequence>RMSEKFKVVLTELSRQFGTELTAKEGIASLTFDGEHVVHLAPMGEEHVVVFMYATKLLCELQALTLLRQNFFSPNPYMPRVGLSQDDSLIVWNQHRLNELDGEVLSQTLVYFLSYKETLSSTGASPTELA</sequence>
<dbReference type="Proteomes" id="UP000008367">
    <property type="component" value="Unassembled WGS sequence"/>
</dbReference>
<dbReference type="CDD" id="cd17030">
    <property type="entry name" value="T3SC_IA_SycH-like"/>
    <property type="match status" value="1"/>
</dbReference>
<evidence type="ECO:0000313" key="1">
    <source>
        <dbReference type="EMBL" id="EKM32583.1"/>
    </source>
</evidence>
<dbReference type="Gene3D" id="3.30.1460.10">
    <property type="match status" value="1"/>
</dbReference>
<feature type="non-terminal residue" evidence="1">
    <location>
        <position position="1"/>
    </location>
</feature>
<feature type="non-terminal residue" evidence="1">
    <location>
        <position position="130"/>
    </location>
</feature>
<dbReference type="SUPFAM" id="SSF69635">
    <property type="entry name" value="Type III secretory system chaperone-like"/>
    <property type="match status" value="1"/>
</dbReference>
<proteinExistence type="predicted"/>
<evidence type="ECO:0000313" key="2">
    <source>
        <dbReference type="Proteomes" id="UP000008367"/>
    </source>
</evidence>
<comment type="caution">
    <text evidence="1">The sequence shown here is derived from an EMBL/GenBank/DDBJ whole genome shotgun (WGS) entry which is preliminary data.</text>
</comment>